<evidence type="ECO:0000313" key="2">
    <source>
        <dbReference type="Proteomes" id="UP000800200"/>
    </source>
</evidence>
<sequence length="330" mass="36216">MTGHSSPSEDFVLKARYFIRESSQAQNTKRPRLPPHFWGGFPASVRPVFDSLVLGAARSNSVLLVLQSLHSQGTQTKARTVACSPYRLGLPDVANQQELRDVLARHERSVPSRLRADTKRWRPQLSARVQGQTQDRIGELDCTNTNPADTTQNTLVGAYLLVDADLSLPCGHDSNNGGDMAAVTAQGGDTIAAASGHLEELVGGGAGEEGNAGDETECMFLSMCAVGALYCFERAEAQKIHDWSKDVFRAHNQLELRSSTATYSRDTGRQQQWLQAEDLKRLVSSAMRKHDTQFSKRTALVWAEVLTSSTRVWGVPATLGRYLAESTQRC</sequence>
<protein>
    <submittedName>
        <fullName evidence="1">Uncharacterized protein</fullName>
    </submittedName>
</protein>
<keyword evidence="2" id="KW-1185">Reference proteome</keyword>
<gene>
    <name evidence="1" type="ORF">K469DRAFT_693429</name>
</gene>
<accession>A0A6A6DL75</accession>
<dbReference type="AlphaFoldDB" id="A0A6A6DL75"/>
<dbReference type="Proteomes" id="UP000800200">
    <property type="component" value="Unassembled WGS sequence"/>
</dbReference>
<evidence type="ECO:0000313" key="1">
    <source>
        <dbReference type="EMBL" id="KAF2180274.1"/>
    </source>
</evidence>
<name>A0A6A6DL75_9PEZI</name>
<reference evidence="1" key="1">
    <citation type="journal article" date="2020" name="Stud. Mycol.">
        <title>101 Dothideomycetes genomes: a test case for predicting lifestyles and emergence of pathogens.</title>
        <authorList>
            <person name="Haridas S."/>
            <person name="Albert R."/>
            <person name="Binder M."/>
            <person name="Bloem J."/>
            <person name="Labutti K."/>
            <person name="Salamov A."/>
            <person name="Andreopoulos B."/>
            <person name="Baker S."/>
            <person name="Barry K."/>
            <person name="Bills G."/>
            <person name="Bluhm B."/>
            <person name="Cannon C."/>
            <person name="Castanera R."/>
            <person name="Culley D."/>
            <person name="Daum C."/>
            <person name="Ezra D."/>
            <person name="Gonzalez J."/>
            <person name="Henrissat B."/>
            <person name="Kuo A."/>
            <person name="Liang C."/>
            <person name="Lipzen A."/>
            <person name="Lutzoni F."/>
            <person name="Magnuson J."/>
            <person name="Mondo S."/>
            <person name="Nolan M."/>
            <person name="Ohm R."/>
            <person name="Pangilinan J."/>
            <person name="Park H.-J."/>
            <person name="Ramirez L."/>
            <person name="Alfaro M."/>
            <person name="Sun H."/>
            <person name="Tritt A."/>
            <person name="Yoshinaga Y."/>
            <person name="Zwiers L.-H."/>
            <person name="Turgeon B."/>
            <person name="Goodwin S."/>
            <person name="Spatafora J."/>
            <person name="Crous P."/>
            <person name="Grigoriev I."/>
        </authorList>
    </citation>
    <scope>NUCLEOTIDE SEQUENCE</scope>
    <source>
        <strain evidence="1">CBS 207.26</strain>
    </source>
</reference>
<dbReference type="EMBL" id="ML994659">
    <property type="protein sequence ID" value="KAF2180274.1"/>
    <property type="molecule type" value="Genomic_DNA"/>
</dbReference>
<proteinExistence type="predicted"/>
<organism evidence="1 2">
    <name type="scientific">Zopfia rhizophila CBS 207.26</name>
    <dbReference type="NCBI Taxonomy" id="1314779"/>
    <lineage>
        <taxon>Eukaryota</taxon>
        <taxon>Fungi</taxon>
        <taxon>Dikarya</taxon>
        <taxon>Ascomycota</taxon>
        <taxon>Pezizomycotina</taxon>
        <taxon>Dothideomycetes</taxon>
        <taxon>Dothideomycetes incertae sedis</taxon>
        <taxon>Zopfiaceae</taxon>
        <taxon>Zopfia</taxon>
    </lineage>
</organism>